<proteinExistence type="predicted"/>
<comment type="caution">
    <text evidence="1">The sequence shown here is derived from an EMBL/GenBank/DDBJ whole genome shotgun (WGS) entry which is preliminary data.</text>
</comment>
<dbReference type="AlphaFoldDB" id="A0A7W8VA23"/>
<dbReference type="EMBL" id="JACHDD010000015">
    <property type="protein sequence ID" value="MBB5428831.1"/>
    <property type="molecule type" value="Genomic_DNA"/>
</dbReference>
<protein>
    <submittedName>
        <fullName evidence="1">Uncharacterized protein</fullName>
    </submittedName>
</protein>
<gene>
    <name evidence="1" type="ORF">HDG40_007026</name>
</gene>
<accession>A0A7W8VA23</accession>
<sequence>MPPLTTHQSLKDLERGDADFLVKGVAFPRF</sequence>
<reference evidence="1 2" key="1">
    <citation type="submission" date="2020-08" db="EMBL/GenBank/DDBJ databases">
        <title>Genomic Encyclopedia of Type Strains, Phase IV (KMG-V): Genome sequencing to study the core and pangenomes of soil and plant-associated prokaryotes.</title>
        <authorList>
            <person name="Whitman W."/>
        </authorList>
    </citation>
    <scope>NUCLEOTIDE SEQUENCE [LARGE SCALE GENOMIC DNA]</scope>
    <source>
        <strain evidence="1 2">JPY158</strain>
    </source>
</reference>
<evidence type="ECO:0000313" key="2">
    <source>
        <dbReference type="Proteomes" id="UP000592780"/>
    </source>
</evidence>
<organism evidence="1 2">
    <name type="scientific">Paraburkholderia atlantica</name>
    <dbReference type="NCBI Taxonomy" id="2654982"/>
    <lineage>
        <taxon>Bacteria</taxon>
        <taxon>Pseudomonadati</taxon>
        <taxon>Pseudomonadota</taxon>
        <taxon>Betaproteobacteria</taxon>
        <taxon>Burkholderiales</taxon>
        <taxon>Burkholderiaceae</taxon>
        <taxon>Paraburkholderia</taxon>
    </lineage>
</organism>
<evidence type="ECO:0000313" key="1">
    <source>
        <dbReference type="EMBL" id="MBB5428831.1"/>
    </source>
</evidence>
<dbReference type="Proteomes" id="UP000592780">
    <property type="component" value="Unassembled WGS sequence"/>
</dbReference>
<name>A0A7W8VA23_PARAM</name>
<keyword evidence="2" id="KW-1185">Reference proteome</keyword>